<dbReference type="GO" id="GO:0008239">
    <property type="term" value="F:dipeptidyl-peptidase activity"/>
    <property type="evidence" value="ECO:0007669"/>
    <property type="project" value="TreeGrafter"/>
</dbReference>
<keyword evidence="5" id="KW-0325">Glycoprotein</keyword>
<keyword evidence="8" id="KW-1185">Reference proteome</keyword>
<keyword evidence="4" id="KW-0378">Hydrolase</keyword>
<dbReference type="InterPro" id="IPR029058">
    <property type="entry name" value="AB_hydrolase_fold"/>
</dbReference>
<evidence type="ECO:0000256" key="3">
    <source>
        <dbReference type="ARBA" id="ARBA00022729"/>
    </source>
</evidence>
<dbReference type="Gene3D" id="1.20.120.980">
    <property type="entry name" value="Serine carboxypeptidase S28, SKS domain"/>
    <property type="match status" value="1"/>
</dbReference>
<evidence type="ECO:0000256" key="4">
    <source>
        <dbReference type="ARBA" id="ARBA00022801"/>
    </source>
</evidence>
<name>A0A5C3PR35_9APHY</name>
<sequence>MSLSSSTVVLLWALLALAASVRSQADPGNGDNSATCPTQSQFFDQVIDHSQNSSHTFKQQYRLNTTTFKEGGPILFYQSPETANLSCADKTVLADWAQELGGMVVTLEHRYFGLSLPFGNESYTTENLQYFTLENVMADAVTFMDIVKKNVTGAEASKVIVVGGSYGGLLSAVFRQNYPDTFFGAWSVAGPFRGFGDADEAGPEAFNWFNYAQNIYARRSLESFTRINDSFSQVYSWLDSGSGGTLQKSLSLCSPPSNSSTDRTTLIAWLTSAYVKLAQLNHLPKAFYNVTGPTLDTVINDTLSAGSPIAAMNETLWHAYGLLAPNGCLNYTVSSDSSLGVETIPFTWVNCKWYPQNFALGTNTIFGQGLTPTPSNPSTVCAEMFNTTQVTGAEVHSKYKITQQDFANSTRIIFSEGEYDPTTSISMPQSWLGDVVGTDVQKSVVIMINGIGHGQDVEPTDLDPPSVVAARNVELNIIRGWLNVSAT</sequence>
<dbReference type="GO" id="GO:0070008">
    <property type="term" value="F:serine-type exopeptidase activity"/>
    <property type="evidence" value="ECO:0007669"/>
    <property type="project" value="InterPro"/>
</dbReference>
<dbReference type="Proteomes" id="UP000308197">
    <property type="component" value="Unassembled WGS sequence"/>
</dbReference>
<dbReference type="InterPro" id="IPR042269">
    <property type="entry name" value="Ser_carbopepase_S28_SKS"/>
</dbReference>
<evidence type="ECO:0000256" key="6">
    <source>
        <dbReference type="SAM" id="SignalP"/>
    </source>
</evidence>
<dbReference type="AlphaFoldDB" id="A0A5C3PR35"/>
<keyword evidence="3 6" id="KW-0732">Signal</keyword>
<proteinExistence type="inferred from homology"/>
<gene>
    <name evidence="7" type="ORF">K466DRAFT_628864</name>
</gene>
<evidence type="ECO:0000313" key="8">
    <source>
        <dbReference type="Proteomes" id="UP000308197"/>
    </source>
</evidence>
<evidence type="ECO:0000313" key="7">
    <source>
        <dbReference type="EMBL" id="TFK91901.1"/>
    </source>
</evidence>
<dbReference type="PANTHER" id="PTHR11010">
    <property type="entry name" value="PROTEASE S28 PRO-X CARBOXYPEPTIDASE-RELATED"/>
    <property type="match status" value="1"/>
</dbReference>
<dbReference type="Pfam" id="PF05577">
    <property type="entry name" value="Peptidase_S28"/>
    <property type="match status" value="1"/>
</dbReference>
<evidence type="ECO:0000256" key="5">
    <source>
        <dbReference type="ARBA" id="ARBA00023180"/>
    </source>
</evidence>
<dbReference type="STRING" id="1314778.A0A5C3PR35"/>
<comment type="similarity">
    <text evidence="1">Belongs to the peptidase S28 family.</text>
</comment>
<feature type="chain" id="PRO_5023118305" evidence="6">
    <location>
        <begin position="26"/>
        <end position="487"/>
    </location>
</feature>
<dbReference type="EMBL" id="ML211009">
    <property type="protein sequence ID" value="TFK91901.1"/>
    <property type="molecule type" value="Genomic_DNA"/>
</dbReference>
<dbReference type="Gene3D" id="3.40.50.1820">
    <property type="entry name" value="alpha/beta hydrolase"/>
    <property type="match status" value="1"/>
</dbReference>
<dbReference type="InterPro" id="IPR008758">
    <property type="entry name" value="Peptidase_S28"/>
</dbReference>
<dbReference type="InParanoid" id="A0A5C3PR35"/>
<feature type="signal peptide" evidence="6">
    <location>
        <begin position="1"/>
        <end position="25"/>
    </location>
</feature>
<organism evidence="7 8">
    <name type="scientific">Polyporus arcularius HHB13444</name>
    <dbReference type="NCBI Taxonomy" id="1314778"/>
    <lineage>
        <taxon>Eukaryota</taxon>
        <taxon>Fungi</taxon>
        <taxon>Dikarya</taxon>
        <taxon>Basidiomycota</taxon>
        <taxon>Agaricomycotina</taxon>
        <taxon>Agaricomycetes</taxon>
        <taxon>Polyporales</taxon>
        <taxon>Polyporaceae</taxon>
        <taxon>Polyporus</taxon>
    </lineage>
</organism>
<evidence type="ECO:0000256" key="2">
    <source>
        <dbReference type="ARBA" id="ARBA00022670"/>
    </source>
</evidence>
<dbReference type="GO" id="GO:0006508">
    <property type="term" value="P:proteolysis"/>
    <property type="evidence" value="ECO:0007669"/>
    <property type="project" value="UniProtKB-KW"/>
</dbReference>
<dbReference type="PANTHER" id="PTHR11010:SF38">
    <property type="entry name" value="LYSOSOMAL PRO-X CARBOXYPEPTIDASE"/>
    <property type="match status" value="1"/>
</dbReference>
<evidence type="ECO:0000256" key="1">
    <source>
        <dbReference type="ARBA" id="ARBA00011079"/>
    </source>
</evidence>
<protein>
    <submittedName>
        <fullName evidence="7">Peptidase S28</fullName>
    </submittedName>
</protein>
<reference evidence="7 8" key="1">
    <citation type="journal article" date="2019" name="Nat. Ecol. Evol.">
        <title>Megaphylogeny resolves global patterns of mushroom evolution.</title>
        <authorList>
            <person name="Varga T."/>
            <person name="Krizsan K."/>
            <person name="Foldi C."/>
            <person name="Dima B."/>
            <person name="Sanchez-Garcia M."/>
            <person name="Sanchez-Ramirez S."/>
            <person name="Szollosi G.J."/>
            <person name="Szarkandi J.G."/>
            <person name="Papp V."/>
            <person name="Albert L."/>
            <person name="Andreopoulos W."/>
            <person name="Angelini C."/>
            <person name="Antonin V."/>
            <person name="Barry K.W."/>
            <person name="Bougher N.L."/>
            <person name="Buchanan P."/>
            <person name="Buyck B."/>
            <person name="Bense V."/>
            <person name="Catcheside P."/>
            <person name="Chovatia M."/>
            <person name="Cooper J."/>
            <person name="Damon W."/>
            <person name="Desjardin D."/>
            <person name="Finy P."/>
            <person name="Geml J."/>
            <person name="Haridas S."/>
            <person name="Hughes K."/>
            <person name="Justo A."/>
            <person name="Karasinski D."/>
            <person name="Kautmanova I."/>
            <person name="Kiss B."/>
            <person name="Kocsube S."/>
            <person name="Kotiranta H."/>
            <person name="LaButti K.M."/>
            <person name="Lechner B.E."/>
            <person name="Liimatainen K."/>
            <person name="Lipzen A."/>
            <person name="Lukacs Z."/>
            <person name="Mihaltcheva S."/>
            <person name="Morgado L.N."/>
            <person name="Niskanen T."/>
            <person name="Noordeloos M.E."/>
            <person name="Ohm R.A."/>
            <person name="Ortiz-Santana B."/>
            <person name="Ovrebo C."/>
            <person name="Racz N."/>
            <person name="Riley R."/>
            <person name="Savchenko A."/>
            <person name="Shiryaev A."/>
            <person name="Soop K."/>
            <person name="Spirin V."/>
            <person name="Szebenyi C."/>
            <person name="Tomsovsky M."/>
            <person name="Tulloss R.E."/>
            <person name="Uehling J."/>
            <person name="Grigoriev I.V."/>
            <person name="Vagvolgyi C."/>
            <person name="Papp T."/>
            <person name="Martin F.M."/>
            <person name="Miettinen O."/>
            <person name="Hibbett D.S."/>
            <person name="Nagy L.G."/>
        </authorList>
    </citation>
    <scope>NUCLEOTIDE SEQUENCE [LARGE SCALE GENOMIC DNA]</scope>
    <source>
        <strain evidence="7 8">HHB13444</strain>
    </source>
</reference>
<dbReference type="SUPFAM" id="SSF53474">
    <property type="entry name" value="alpha/beta-Hydrolases"/>
    <property type="match status" value="1"/>
</dbReference>
<accession>A0A5C3PR35</accession>
<keyword evidence="2" id="KW-0645">Protease</keyword>